<dbReference type="Proteomes" id="UP000027186">
    <property type="component" value="Plasmid AbAZ39_p4"/>
</dbReference>
<dbReference type="EMBL" id="CP007797">
    <property type="protein sequence ID" value="AIB16366.1"/>
    <property type="molecule type" value="Genomic_DNA"/>
</dbReference>
<keyword evidence="1" id="KW-0614">Plasmid</keyword>
<dbReference type="RefSeq" id="WP_040138139.1">
    <property type="nucleotide sequence ID" value="NZ_CP007797.1"/>
</dbReference>
<sequence>MVPSAEFLGMLLLVTSAAALGLSIVIDVGQITSEKARQTMMMRQHDRKKTALGEWTRKLEQRQEEMTAFQARYTECNGRRQKALSEIRALELTKVEFVHELGDGEEASAFWVRLSVQDEFPAIERRDVIFARQIWSYPNVAHVWTYSVDQAAAMARLAFTVKNGVLPTMVVPLAQAPDPDAEGAAA</sequence>
<evidence type="ECO:0000313" key="2">
    <source>
        <dbReference type="Proteomes" id="UP000027186"/>
    </source>
</evidence>
<geneLocation type="plasmid" evidence="1 2">
    <name>AbAZ39_p4</name>
</geneLocation>
<accession>A0A060DRA4</accession>
<name>A0A060DRA4_9PROT</name>
<gene>
    <name evidence="1" type="ORF">ABAZ39_31430</name>
</gene>
<evidence type="ECO:0000313" key="1">
    <source>
        <dbReference type="EMBL" id="AIB16366.1"/>
    </source>
</evidence>
<organism evidence="1 2">
    <name type="scientific">Azospirillum argentinense</name>
    <dbReference type="NCBI Taxonomy" id="2970906"/>
    <lineage>
        <taxon>Bacteria</taxon>
        <taxon>Pseudomonadati</taxon>
        <taxon>Pseudomonadota</taxon>
        <taxon>Alphaproteobacteria</taxon>
        <taxon>Rhodospirillales</taxon>
        <taxon>Azospirillaceae</taxon>
        <taxon>Azospirillum</taxon>
    </lineage>
</organism>
<proteinExistence type="predicted"/>
<reference evidence="1 2" key="1">
    <citation type="journal article" date="2014" name="Genome Announc.">
        <title>Complete Genome Sequence of the Model Rhizosphere Strain Azospirillum brasilense Az39, Successfully Applied in Agriculture.</title>
        <authorList>
            <person name="Rivera D."/>
            <person name="Revale S."/>
            <person name="Molina R."/>
            <person name="Gualpa J."/>
            <person name="Puente M."/>
            <person name="Maroniche G."/>
            <person name="Paris G."/>
            <person name="Baker D."/>
            <person name="Clavijo B."/>
            <person name="McLay K."/>
            <person name="Spaepen S."/>
            <person name="Perticari A."/>
            <person name="Vazquez M."/>
            <person name="Wisniewski-Dye F."/>
            <person name="Watkins C."/>
            <person name="Martinez-Abarca F."/>
            <person name="Vanderleyden J."/>
            <person name="Cassan F."/>
        </authorList>
    </citation>
    <scope>NUCLEOTIDE SEQUENCE [LARGE SCALE GENOMIC DNA]</scope>
    <source>
        <strain evidence="1 2">Az39</strain>
        <plasmid evidence="1">AbAZ39_p4</plasmid>
    </source>
</reference>
<protein>
    <submittedName>
        <fullName evidence="1">Uncharacterized protein</fullName>
    </submittedName>
</protein>
<dbReference type="AlphaFoldDB" id="A0A060DRA4"/>
<dbReference type="KEGG" id="abq:ABAZ39_31430"/>